<comment type="caution">
    <text evidence="1">The sequence shown here is derived from an EMBL/GenBank/DDBJ whole genome shotgun (WGS) entry which is preliminary data.</text>
</comment>
<reference evidence="1 2" key="1">
    <citation type="submission" date="2019-08" db="EMBL/GenBank/DDBJ databases">
        <title>Parahaliea maris sp. nov., isolated from the surface seawater.</title>
        <authorList>
            <person name="Liu Y."/>
        </authorList>
    </citation>
    <scope>NUCLEOTIDE SEQUENCE [LARGE SCALE GENOMIC DNA]</scope>
    <source>
        <strain evidence="1 2">S2-26</strain>
    </source>
</reference>
<dbReference type="OrthoDB" id="5741232at2"/>
<dbReference type="EMBL" id="VRYZ01000009">
    <property type="protein sequence ID" value="TXS89310.1"/>
    <property type="molecule type" value="Genomic_DNA"/>
</dbReference>
<dbReference type="RefSeq" id="WP_148065672.1">
    <property type="nucleotide sequence ID" value="NZ_VRYZ01000009.1"/>
</dbReference>
<gene>
    <name evidence="1" type="ORF">FVW59_17485</name>
</gene>
<name>A0A5C8ZNK1_9GAMM</name>
<protein>
    <submittedName>
        <fullName evidence="1">Type II citrate synthase</fullName>
    </submittedName>
</protein>
<sequence>MPETKREVRPVEVNYICDACGTGMMTRCGDMHPQSGDIEHRCLICDHRQTFQWREYPRVEHIGLDEEL</sequence>
<evidence type="ECO:0000313" key="1">
    <source>
        <dbReference type="EMBL" id="TXS89310.1"/>
    </source>
</evidence>
<keyword evidence="2" id="KW-1185">Reference proteome</keyword>
<dbReference type="AlphaFoldDB" id="A0A5C8ZNK1"/>
<organism evidence="1 2">
    <name type="scientific">Parahaliea aestuarii</name>
    <dbReference type="NCBI Taxonomy" id="1852021"/>
    <lineage>
        <taxon>Bacteria</taxon>
        <taxon>Pseudomonadati</taxon>
        <taxon>Pseudomonadota</taxon>
        <taxon>Gammaproteobacteria</taxon>
        <taxon>Cellvibrionales</taxon>
        <taxon>Halieaceae</taxon>
        <taxon>Parahaliea</taxon>
    </lineage>
</organism>
<accession>A0A5C8ZNK1</accession>
<dbReference type="Proteomes" id="UP000321933">
    <property type="component" value="Unassembled WGS sequence"/>
</dbReference>
<evidence type="ECO:0000313" key="2">
    <source>
        <dbReference type="Proteomes" id="UP000321933"/>
    </source>
</evidence>
<proteinExistence type="predicted"/>